<accession>A0A1E1KA36</accession>
<evidence type="ECO:0000313" key="3">
    <source>
        <dbReference type="Proteomes" id="UP000178129"/>
    </source>
</evidence>
<comment type="caution">
    <text evidence="2">The sequence shown here is derived from an EMBL/GenBank/DDBJ whole genome shotgun (WGS) entry which is preliminary data.</text>
</comment>
<evidence type="ECO:0000313" key="2">
    <source>
        <dbReference type="EMBL" id="CZS94913.1"/>
    </source>
</evidence>
<sequence>MPIKAHELNKFIQWEKECDSSTATRYIVNLRDADSIRDTDRGYVIRDREIRDAFREWRASRGERREKGEEWGGEGEGEEKMERKDGKEKKDEAKEKSEKKEKKPEKKDKKSDAPKSEKKESSKGSKKEKKGISEGKLNKCIQWEKNCSEAGASRYIVNLLNYGSIEDSDTGFVLMDAELKDMWAEWKEMKIQLFLEIKLERSRANFARGYWETRCGLTM</sequence>
<organism evidence="2 3">
    <name type="scientific">Rhynchosporium graminicola</name>
    <dbReference type="NCBI Taxonomy" id="2792576"/>
    <lineage>
        <taxon>Eukaryota</taxon>
        <taxon>Fungi</taxon>
        <taxon>Dikarya</taxon>
        <taxon>Ascomycota</taxon>
        <taxon>Pezizomycotina</taxon>
        <taxon>Leotiomycetes</taxon>
        <taxon>Helotiales</taxon>
        <taxon>Ploettnerulaceae</taxon>
        <taxon>Rhynchosporium</taxon>
    </lineage>
</organism>
<feature type="compositionally biased region" description="Basic and acidic residues" evidence="1">
    <location>
        <begin position="61"/>
        <end position="70"/>
    </location>
</feature>
<dbReference type="AlphaFoldDB" id="A0A1E1KA36"/>
<dbReference type="EMBL" id="FJUW01000009">
    <property type="protein sequence ID" value="CZS94913.1"/>
    <property type="molecule type" value="Genomic_DNA"/>
</dbReference>
<dbReference type="InParanoid" id="A0A1E1KA36"/>
<feature type="region of interest" description="Disordered" evidence="1">
    <location>
        <begin position="61"/>
        <end position="131"/>
    </location>
</feature>
<evidence type="ECO:0000256" key="1">
    <source>
        <dbReference type="SAM" id="MobiDB-lite"/>
    </source>
</evidence>
<protein>
    <submittedName>
        <fullName evidence="2">Uncharacterized protein</fullName>
    </submittedName>
</protein>
<keyword evidence="3" id="KW-1185">Reference proteome</keyword>
<dbReference type="Proteomes" id="UP000178129">
    <property type="component" value="Unassembled WGS sequence"/>
</dbReference>
<reference evidence="3" key="1">
    <citation type="submission" date="2016-03" db="EMBL/GenBank/DDBJ databases">
        <authorList>
            <person name="Ploux O."/>
        </authorList>
    </citation>
    <scope>NUCLEOTIDE SEQUENCE [LARGE SCALE GENOMIC DNA]</scope>
    <source>
        <strain evidence="3">UK7</strain>
    </source>
</reference>
<name>A0A1E1KA36_9HELO</name>
<feature type="compositionally biased region" description="Basic and acidic residues" evidence="1">
    <location>
        <begin position="78"/>
        <end position="131"/>
    </location>
</feature>
<gene>
    <name evidence="2" type="ORF">RCO7_06500</name>
</gene>
<proteinExistence type="predicted"/>